<accession>A0ABQ7R6Z4</accession>
<keyword evidence="9" id="KW-1185">Reference proteome</keyword>
<comment type="caution">
    <text evidence="8">The sequence shown here is derived from an EMBL/GenBank/DDBJ whole genome shotgun (WGS) entry which is preliminary data.</text>
</comment>
<dbReference type="InterPro" id="IPR029021">
    <property type="entry name" value="Prot-tyrosine_phosphatase-like"/>
</dbReference>
<dbReference type="InterPro" id="IPR000242">
    <property type="entry name" value="PTP_cat"/>
</dbReference>
<evidence type="ECO:0000259" key="7">
    <source>
        <dbReference type="Pfam" id="PF00102"/>
    </source>
</evidence>
<dbReference type="EMBL" id="JAHIBW010000001">
    <property type="protein sequence ID" value="KAG7313050.1"/>
    <property type="molecule type" value="Genomic_DNA"/>
</dbReference>
<keyword evidence="3" id="KW-0597">Phosphoprotein</keyword>
<feature type="domain" description="Tyrosine-protein phosphatase" evidence="7">
    <location>
        <begin position="51"/>
        <end position="93"/>
    </location>
</feature>
<organism evidence="8 9">
    <name type="scientific">Plutella xylostella</name>
    <name type="common">Diamondback moth</name>
    <name type="synonym">Plutella maculipennis</name>
    <dbReference type="NCBI Taxonomy" id="51655"/>
    <lineage>
        <taxon>Eukaryota</taxon>
        <taxon>Metazoa</taxon>
        <taxon>Ecdysozoa</taxon>
        <taxon>Arthropoda</taxon>
        <taxon>Hexapoda</taxon>
        <taxon>Insecta</taxon>
        <taxon>Pterygota</taxon>
        <taxon>Neoptera</taxon>
        <taxon>Endopterygota</taxon>
        <taxon>Lepidoptera</taxon>
        <taxon>Glossata</taxon>
        <taxon>Ditrysia</taxon>
        <taxon>Yponomeutoidea</taxon>
        <taxon>Plutellidae</taxon>
        <taxon>Plutella</taxon>
    </lineage>
</organism>
<name>A0ABQ7R6Z4_PLUXY</name>
<dbReference type="EC" id="3.1.3.48" evidence="2"/>
<keyword evidence="4" id="KW-0378">Hydrolase</keyword>
<dbReference type="PANTHER" id="PTHR46047">
    <property type="entry name" value="TYROSINE-PROTEIN PHOSPHATASE NON-RECEPTOR TYPE 61F"/>
    <property type="match status" value="1"/>
</dbReference>
<protein>
    <recommendedName>
        <fullName evidence="2">protein-tyrosine-phosphatase</fullName>
        <ecNumber evidence="2">3.1.3.48</ecNumber>
    </recommendedName>
</protein>
<evidence type="ECO:0000313" key="8">
    <source>
        <dbReference type="EMBL" id="KAG7313050.1"/>
    </source>
</evidence>
<evidence type="ECO:0000256" key="5">
    <source>
        <dbReference type="ARBA" id="ARBA00022912"/>
    </source>
</evidence>
<proteinExistence type="predicted"/>
<dbReference type="Gene3D" id="3.90.190.10">
    <property type="entry name" value="Protein tyrosine phosphatase superfamily"/>
    <property type="match status" value="1"/>
</dbReference>
<comment type="subcellular location">
    <subcellularLocation>
        <location evidence="1">Endomembrane system</location>
    </subcellularLocation>
</comment>
<evidence type="ECO:0000256" key="2">
    <source>
        <dbReference type="ARBA" id="ARBA00013064"/>
    </source>
</evidence>
<keyword evidence="5" id="KW-0904">Protein phosphatase</keyword>
<reference evidence="8 9" key="1">
    <citation type="submission" date="2021-06" db="EMBL/GenBank/DDBJ databases">
        <title>A haploid diamondback moth (Plutella xylostella L.) genome assembly resolves 31 chromosomes and identifies a diamide resistance mutation.</title>
        <authorList>
            <person name="Ward C.M."/>
            <person name="Perry K.D."/>
            <person name="Baker G."/>
            <person name="Powis K."/>
            <person name="Heckel D.G."/>
            <person name="Baxter S.W."/>
        </authorList>
    </citation>
    <scope>NUCLEOTIDE SEQUENCE [LARGE SCALE GENOMIC DNA]</scope>
    <source>
        <strain evidence="8 9">LV</strain>
        <tissue evidence="8">Single pupa</tissue>
    </source>
</reference>
<gene>
    <name evidence="8" type="ORF">JYU34_000132</name>
</gene>
<evidence type="ECO:0000256" key="4">
    <source>
        <dbReference type="ARBA" id="ARBA00022801"/>
    </source>
</evidence>
<evidence type="ECO:0000256" key="1">
    <source>
        <dbReference type="ARBA" id="ARBA00004308"/>
    </source>
</evidence>
<dbReference type="Pfam" id="PF00102">
    <property type="entry name" value="Y_phosphatase"/>
    <property type="match status" value="1"/>
</dbReference>
<dbReference type="InterPro" id="IPR051985">
    <property type="entry name" value="NR_tyrosine_phosphatase"/>
</dbReference>
<evidence type="ECO:0000313" key="9">
    <source>
        <dbReference type="Proteomes" id="UP000823941"/>
    </source>
</evidence>
<dbReference type="SUPFAM" id="SSF52799">
    <property type="entry name" value="(Phosphotyrosine protein) phosphatases II"/>
    <property type="match status" value="1"/>
</dbReference>
<evidence type="ECO:0000256" key="6">
    <source>
        <dbReference type="ARBA" id="ARBA00023136"/>
    </source>
</evidence>
<keyword evidence="6" id="KW-0472">Membrane</keyword>
<dbReference type="PANTHER" id="PTHR46047:SF3">
    <property type="entry name" value="TYROSINE-PROTEIN PHOSPHATASE NON-RECEPTOR TYPE 61F"/>
    <property type="match status" value="1"/>
</dbReference>
<evidence type="ECO:0000256" key="3">
    <source>
        <dbReference type="ARBA" id="ARBA00022553"/>
    </source>
</evidence>
<dbReference type="Proteomes" id="UP000823941">
    <property type="component" value="Chromosome 1"/>
</dbReference>
<sequence>MSNGDDETTNHIEKEYIRVANKNGWPGMYQKVCRECSQYPYTFNEARRLRNKPLNRYRDVNPYDHSRIILKRYDLDYINANIVRLSGHPDAQADSIMTLFMPEFVVEMYETSLQQSL</sequence>